<dbReference type="EMBL" id="MUMY01000011">
    <property type="protein sequence ID" value="ONM48131.1"/>
    <property type="molecule type" value="Genomic_DNA"/>
</dbReference>
<dbReference type="AlphaFoldDB" id="A0A1W0AUG2"/>
<keyword evidence="1" id="KW-0812">Transmembrane</keyword>
<dbReference type="STRING" id="1538463.B0T36_17265"/>
<keyword evidence="3" id="KW-1185">Reference proteome</keyword>
<accession>A0A1W0AUG2</accession>
<dbReference type="Proteomes" id="UP000188836">
    <property type="component" value="Unassembled WGS sequence"/>
</dbReference>
<sequence>MSCRHGPGAAGDRSDIARIRGGAAGLISGAISVAAHGWASGGTAPGGTSLMLLAATSAVIGALVTSIASLRTRSTGLVAALVGGQLLGHIGMGWDSGHLHHGDAQLTPAMIGAHTAAALAAALVIRGAEFAYQVATAVLTQVVRVLGNPQPADDPAPLHTTHTDRVILRVFAADTARTRAPPLAACF</sequence>
<dbReference type="OrthoDB" id="4552807at2"/>
<evidence type="ECO:0000313" key="3">
    <source>
        <dbReference type="Proteomes" id="UP000188836"/>
    </source>
</evidence>
<evidence type="ECO:0000256" key="1">
    <source>
        <dbReference type="SAM" id="Phobius"/>
    </source>
</evidence>
<evidence type="ECO:0000313" key="2">
    <source>
        <dbReference type="EMBL" id="ONM48131.1"/>
    </source>
</evidence>
<name>A0A1W0AUG2_9NOCA</name>
<feature type="transmembrane region" description="Helical" evidence="1">
    <location>
        <begin position="21"/>
        <end position="39"/>
    </location>
</feature>
<organism evidence="2 3">
    <name type="scientific">Nocardia donostiensis</name>
    <dbReference type="NCBI Taxonomy" id="1538463"/>
    <lineage>
        <taxon>Bacteria</taxon>
        <taxon>Bacillati</taxon>
        <taxon>Actinomycetota</taxon>
        <taxon>Actinomycetes</taxon>
        <taxon>Mycobacteriales</taxon>
        <taxon>Nocardiaceae</taxon>
        <taxon>Nocardia</taxon>
    </lineage>
</organism>
<feature type="transmembrane region" description="Helical" evidence="1">
    <location>
        <begin position="106"/>
        <end position="125"/>
    </location>
</feature>
<comment type="caution">
    <text evidence="2">The sequence shown here is derived from an EMBL/GenBank/DDBJ whole genome shotgun (WGS) entry which is preliminary data.</text>
</comment>
<keyword evidence="1" id="KW-0472">Membrane</keyword>
<feature type="transmembrane region" description="Helical" evidence="1">
    <location>
        <begin position="51"/>
        <end position="70"/>
    </location>
</feature>
<keyword evidence="1" id="KW-1133">Transmembrane helix</keyword>
<feature type="transmembrane region" description="Helical" evidence="1">
    <location>
        <begin position="77"/>
        <end position="94"/>
    </location>
</feature>
<protein>
    <submittedName>
        <fullName evidence="2">Uncharacterized protein</fullName>
    </submittedName>
</protein>
<proteinExistence type="predicted"/>
<gene>
    <name evidence="2" type="ORF">B0T46_14120</name>
</gene>
<dbReference type="RefSeq" id="WP_077117220.1">
    <property type="nucleotide sequence ID" value="NZ_LOKT01000011.1"/>
</dbReference>
<reference evidence="2 3" key="1">
    <citation type="journal article" date="2016" name="Antonie Van Leeuwenhoek">
        <title>Nocardia donostiensis sp. nov., isolated from human respiratory specimens.</title>
        <authorList>
            <person name="Ercibengoa M."/>
            <person name="Bell M."/>
            <person name="Marimon J.M."/>
            <person name="Humrighouse B."/>
            <person name="Klenk H.P."/>
            <person name="Potter G."/>
            <person name="Perez-Trallero E."/>
        </authorList>
    </citation>
    <scope>NUCLEOTIDE SEQUENCE [LARGE SCALE GENOMIC DNA]</scope>
    <source>
        <strain evidence="2 3">X1655</strain>
    </source>
</reference>